<dbReference type="InterPro" id="IPR015424">
    <property type="entry name" value="PyrdxlP-dep_Trfase"/>
</dbReference>
<dbReference type="GO" id="GO:0008168">
    <property type="term" value="F:methyltransferase activity"/>
    <property type="evidence" value="ECO:0007669"/>
    <property type="project" value="UniProtKB-KW"/>
</dbReference>
<comment type="pathway">
    <text evidence="3 11">One-carbon metabolism; tetrahydrofolate interconversion.</text>
</comment>
<evidence type="ECO:0000259" key="12">
    <source>
        <dbReference type="Pfam" id="PF00464"/>
    </source>
</evidence>
<keyword evidence="8 11" id="KW-0808">Transferase</keyword>
<dbReference type="PIRSF" id="PIRSF000412">
    <property type="entry name" value="SHMT"/>
    <property type="match status" value="1"/>
</dbReference>
<dbReference type="UniPathway" id="UPA00193"/>
<evidence type="ECO:0000256" key="2">
    <source>
        <dbReference type="ARBA" id="ARBA00002224"/>
    </source>
</evidence>
<dbReference type="AlphaFoldDB" id="A0A6G1SG79"/>
<dbReference type="GO" id="GO:0035999">
    <property type="term" value="P:tetrahydrofolate interconversion"/>
    <property type="evidence" value="ECO:0007669"/>
    <property type="project" value="UniProtKB-UniPathway"/>
</dbReference>
<dbReference type="NCBIfam" id="NF000586">
    <property type="entry name" value="PRK00011.1"/>
    <property type="match status" value="1"/>
</dbReference>
<sequence length="470" mass="51839">MAEKLLTQSLKESDPELYELIKNEKERQTCGLEMIASENFTSHAVLETLGSCLTNKYSEGYPNQRYYGGNLFIDKIELMCQARALEAYGLDPEKWGVNVQALSGSPANFAVFTGVVGPHGRIMGLDLPDGGHLTHGFMTATKRVSATSMFFESMPYKSNPETGLIDYDELERTAKLFKPKLIIAGISCYPRFLDYKRFREICDKNSAYLMADMAHISGLVAGRVCPSPFDYADIVTSTTHKSLRGPRSGLIFYRKGVRSVNPRTGVETMYDLENPINAAVFPGLQGGPHNSAIAGVATACKQAMTPEFRQYQQQIVANAKRLCEALADKGYKIVTGGTDVHIVWVDLRNRGISGSLAARLLEEISIACNKNTVPGDLSALNPSGIRLGTPALTTRGLVETDMDKVAAFIDEGVNMAIAIRKQEPTAKMPPSQEMKVFNELLLKDSNQKLIEELKSRVENYAKQFFMPGDF</sequence>
<feature type="domain" description="Serine hydroxymethyltransferase-like" evidence="12">
    <location>
        <begin position="10"/>
        <end position="409"/>
    </location>
</feature>
<evidence type="ECO:0000256" key="4">
    <source>
        <dbReference type="ARBA" id="ARBA00006376"/>
    </source>
</evidence>
<keyword evidence="9 10" id="KW-0663">Pyridoxal phosphate</keyword>
<comment type="function">
    <text evidence="2 11">Interconversion of serine and glycine.</text>
</comment>
<dbReference type="InterPro" id="IPR019798">
    <property type="entry name" value="Ser_HO-MeTrfase_PLP_BS"/>
</dbReference>
<comment type="similarity">
    <text evidence="4 11">Belongs to the SHMT family.</text>
</comment>
<dbReference type="HAMAP" id="MF_00051">
    <property type="entry name" value="SHMT"/>
    <property type="match status" value="1"/>
</dbReference>
<comment type="catalytic activity">
    <reaction evidence="11">
        <text>(6R)-5,10-methylene-5,6,7,8-tetrahydrofolate + glycine + H2O = (6S)-5,6,7,8-tetrahydrofolate + L-serine</text>
        <dbReference type="Rhea" id="RHEA:15481"/>
        <dbReference type="ChEBI" id="CHEBI:15377"/>
        <dbReference type="ChEBI" id="CHEBI:15636"/>
        <dbReference type="ChEBI" id="CHEBI:33384"/>
        <dbReference type="ChEBI" id="CHEBI:57305"/>
        <dbReference type="ChEBI" id="CHEBI:57453"/>
        <dbReference type="EC" id="2.1.2.1"/>
    </reaction>
</comment>
<evidence type="ECO:0000256" key="1">
    <source>
        <dbReference type="ARBA" id="ARBA00001933"/>
    </source>
</evidence>
<dbReference type="GO" id="GO:0004372">
    <property type="term" value="F:glycine hydroxymethyltransferase activity"/>
    <property type="evidence" value="ECO:0007669"/>
    <property type="project" value="UniProtKB-EC"/>
</dbReference>
<evidence type="ECO:0000256" key="7">
    <source>
        <dbReference type="ARBA" id="ARBA00022563"/>
    </source>
</evidence>
<keyword evidence="13" id="KW-0489">Methyltransferase</keyword>
<reference evidence="13" key="1">
    <citation type="submission" date="2018-10" db="EMBL/GenBank/DDBJ databases">
        <title>Transcriptome assembly of Aceria tosichella (Wheat curl mite) Type 2.</title>
        <authorList>
            <person name="Scully E.D."/>
            <person name="Geib S.M."/>
            <person name="Palmer N.A."/>
            <person name="Gupta A.K."/>
            <person name="Sarath G."/>
            <person name="Tatineni S."/>
        </authorList>
    </citation>
    <scope>NUCLEOTIDE SEQUENCE</scope>
    <source>
        <strain evidence="13">LincolnNE</strain>
    </source>
</reference>
<feature type="modified residue" description="N6-(pyridoxal phosphate)lysine" evidence="10">
    <location>
        <position position="241"/>
    </location>
</feature>
<dbReference type="InterPro" id="IPR015421">
    <property type="entry name" value="PyrdxlP-dep_Trfase_major"/>
</dbReference>
<dbReference type="PROSITE" id="PS00096">
    <property type="entry name" value="SHMT"/>
    <property type="match status" value="1"/>
</dbReference>
<dbReference type="InterPro" id="IPR001085">
    <property type="entry name" value="Ser_HO-MeTrfase"/>
</dbReference>
<dbReference type="EMBL" id="GGYP01004775">
    <property type="protein sequence ID" value="MDE49546.1"/>
    <property type="molecule type" value="Transcribed_RNA"/>
</dbReference>
<evidence type="ECO:0000256" key="10">
    <source>
        <dbReference type="PIRSR" id="PIRSR000412-50"/>
    </source>
</evidence>
<gene>
    <name evidence="13" type="primary">SHMT1_1</name>
    <name evidence="13" type="ORF">g.14416</name>
</gene>
<dbReference type="CDD" id="cd00378">
    <property type="entry name" value="SHMT"/>
    <property type="match status" value="1"/>
</dbReference>
<evidence type="ECO:0000256" key="3">
    <source>
        <dbReference type="ARBA" id="ARBA00004777"/>
    </source>
</evidence>
<organism evidence="13">
    <name type="scientific">Aceria tosichella</name>
    <name type="common">wheat curl mite</name>
    <dbReference type="NCBI Taxonomy" id="561515"/>
    <lineage>
        <taxon>Eukaryota</taxon>
        <taxon>Metazoa</taxon>
        <taxon>Ecdysozoa</taxon>
        <taxon>Arthropoda</taxon>
        <taxon>Chelicerata</taxon>
        <taxon>Arachnida</taxon>
        <taxon>Acari</taxon>
        <taxon>Acariformes</taxon>
        <taxon>Trombidiformes</taxon>
        <taxon>Prostigmata</taxon>
        <taxon>Eupodina</taxon>
        <taxon>Eriophyoidea</taxon>
        <taxon>Eriophyidae</taxon>
        <taxon>Eriophyinae</taxon>
        <taxon>Aceriini</taxon>
        <taxon>Aceria</taxon>
    </lineage>
</organism>
<evidence type="ECO:0000256" key="6">
    <source>
        <dbReference type="ARBA" id="ARBA00016846"/>
    </source>
</evidence>
<keyword evidence="7 11" id="KW-0554">One-carbon metabolism</keyword>
<protein>
    <recommendedName>
        <fullName evidence="6 11">Serine hydroxymethyltransferase</fullName>
        <ecNumber evidence="5 11">2.1.2.1</ecNumber>
    </recommendedName>
</protein>
<dbReference type="GO" id="GO:0005739">
    <property type="term" value="C:mitochondrion"/>
    <property type="evidence" value="ECO:0007669"/>
    <property type="project" value="TreeGrafter"/>
</dbReference>
<evidence type="ECO:0000256" key="11">
    <source>
        <dbReference type="RuleBase" id="RU000585"/>
    </source>
</evidence>
<dbReference type="Gene3D" id="3.40.640.10">
    <property type="entry name" value="Type I PLP-dependent aspartate aminotransferase-like (Major domain)"/>
    <property type="match status" value="1"/>
</dbReference>
<dbReference type="EC" id="2.1.2.1" evidence="5 11"/>
<evidence type="ECO:0000256" key="8">
    <source>
        <dbReference type="ARBA" id="ARBA00022679"/>
    </source>
</evidence>
<dbReference type="Gene3D" id="3.90.1150.10">
    <property type="entry name" value="Aspartate Aminotransferase, domain 1"/>
    <property type="match status" value="1"/>
</dbReference>
<dbReference type="InterPro" id="IPR015422">
    <property type="entry name" value="PyrdxlP-dep_Trfase_small"/>
</dbReference>
<evidence type="ECO:0000256" key="5">
    <source>
        <dbReference type="ARBA" id="ARBA00012256"/>
    </source>
</evidence>
<dbReference type="GO" id="GO:0032259">
    <property type="term" value="P:methylation"/>
    <property type="evidence" value="ECO:0007669"/>
    <property type="project" value="UniProtKB-KW"/>
</dbReference>
<dbReference type="GO" id="GO:0030170">
    <property type="term" value="F:pyridoxal phosphate binding"/>
    <property type="evidence" value="ECO:0007669"/>
    <property type="project" value="InterPro"/>
</dbReference>
<evidence type="ECO:0000256" key="9">
    <source>
        <dbReference type="ARBA" id="ARBA00022898"/>
    </source>
</evidence>
<dbReference type="GO" id="GO:0005634">
    <property type="term" value="C:nucleus"/>
    <property type="evidence" value="ECO:0007669"/>
    <property type="project" value="TreeGrafter"/>
</dbReference>
<proteinExistence type="inferred from homology"/>
<dbReference type="FunFam" id="3.40.640.10:FF:000097">
    <property type="entry name" value="Serine hydroxymethyltransferase"/>
    <property type="match status" value="1"/>
</dbReference>
<accession>A0A6G1SG79</accession>
<comment type="cofactor">
    <cofactor evidence="1 10 11">
        <name>pyridoxal 5'-phosphate</name>
        <dbReference type="ChEBI" id="CHEBI:597326"/>
    </cofactor>
</comment>
<dbReference type="SUPFAM" id="SSF53383">
    <property type="entry name" value="PLP-dependent transferases"/>
    <property type="match status" value="1"/>
</dbReference>
<dbReference type="PANTHER" id="PTHR11680">
    <property type="entry name" value="SERINE HYDROXYMETHYLTRANSFERASE"/>
    <property type="match status" value="1"/>
</dbReference>
<dbReference type="Pfam" id="PF00464">
    <property type="entry name" value="SHMT"/>
    <property type="match status" value="1"/>
</dbReference>
<dbReference type="GO" id="GO:0019264">
    <property type="term" value="P:glycine biosynthetic process from serine"/>
    <property type="evidence" value="ECO:0007669"/>
    <property type="project" value="InterPro"/>
</dbReference>
<name>A0A6G1SG79_9ACAR</name>
<dbReference type="InterPro" id="IPR039429">
    <property type="entry name" value="SHMT-like_dom"/>
</dbReference>
<dbReference type="InterPro" id="IPR049943">
    <property type="entry name" value="Ser_HO-MeTrfase-like"/>
</dbReference>
<evidence type="ECO:0000313" key="13">
    <source>
        <dbReference type="EMBL" id="MDE49546.1"/>
    </source>
</evidence>
<dbReference type="PANTHER" id="PTHR11680:SF59">
    <property type="entry name" value="SERINE HYDROXYMETHYLTRANSFERASE, CYTOSOLIC"/>
    <property type="match status" value="1"/>
</dbReference>